<organism evidence="1 2">
    <name type="scientific">Bauhinia variegata</name>
    <name type="common">Purple orchid tree</name>
    <name type="synonym">Phanera variegata</name>
    <dbReference type="NCBI Taxonomy" id="167791"/>
    <lineage>
        <taxon>Eukaryota</taxon>
        <taxon>Viridiplantae</taxon>
        <taxon>Streptophyta</taxon>
        <taxon>Embryophyta</taxon>
        <taxon>Tracheophyta</taxon>
        <taxon>Spermatophyta</taxon>
        <taxon>Magnoliopsida</taxon>
        <taxon>eudicotyledons</taxon>
        <taxon>Gunneridae</taxon>
        <taxon>Pentapetalae</taxon>
        <taxon>rosids</taxon>
        <taxon>fabids</taxon>
        <taxon>Fabales</taxon>
        <taxon>Fabaceae</taxon>
        <taxon>Cercidoideae</taxon>
        <taxon>Cercideae</taxon>
        <taxon>Bauhiniinae</taxon>
        <taxon>Bauhinia</taxon>
    </lineage>
</organism>
<evidence type="ECO:0000313" key="2">
    <source>
        <dbReference type="Proteomes" id="UP000828941"/>
    </source>
</evidence>
<proteinExistence type="predicted"/>
<keyword evidence="2" id="KW-1185">Reference proteome</keyword>
<name>A0ACB9LXJ6_BAUVA</name>
<comment type="caution">
    <text evidence="1">The sequence shown here is derived from an EMBL/GenBank/DDBJ whole genome shotgun (WGS) entry which is preliminary data.</text>
</comment>
<sequence>MAAQNLIRFVVIIILRVFVKSSESISSDNLSPASPRRFPPYQGVRGAYWPSFTDFPAASIDTKYFTHIYYAFLLPDPQSYKINITELDQTKIPEFINGLRYKYPPVKTLFSIGGGGYDPNVFAAMAKTRRTRKVFISSTIQVARHYGFDGIDLDWEFPANKKDMANLALLYGEWYEALVLDAKIHRKPRLLLTSAVYYASLMVRLGDEPRLYPGEAIRKYLDWVSPMCYDYHGSSWENFTGANAALYDPNSNISTHYGIGSWIKSGVPPEKLVMGLPLYGRTWQLKDPNVHGIGAPAVGIGPGDDGTMDYNRIMEFNKKNDATILYDAVSVSYYSYAGDSWISYDDVGSIKKKLQFASSLALRGYFFWALGQDEDWTISRQGLKYFHK</sequence>
<protein>
    <submittedName>
        <fullName evidence="1">Uncharacterized protein</fullName>
    </submittedName>
</protein>
<evidence type="ECO:0000313" key="1">
    <source>
        <dbReference type="EMBL" id="KAI4316386.1"/>
    </source>
</evidence>
<reference evidence="1 2" key="1">
    <citation type="journal article" date="2022" name="DNA Res.">
        <title>Chromosomal-level genome assembly of the orchid tree Bauhinia variegata (Leguminosae; Cercidoideae) supports the allotetraploid origin hypothesis of Bauhinia.</title>
        <authorList>
            <person name="Zhong Y."/>
            <person name="Chen Y."/>
            <person name="Zheng D."/>
            <person name="Pang J."/>
            <person name="Liu Y."/>
            <person name="Luo S."/>
            <person name="Meng S."/>
            <person name="Qian L."/>
            <person name="Wei D."/>
            <person name="Dai S."/>
            <person name="Zhou R."/>
        </authorList>
    </citation>
    <scope>NUCLEOTIDE SEQUENCE [LARGE SCALE GENOMIC DNA]</scope>
    <source>
        <strain evidence="1">BV-YZ2020</strain>
    </source>
</reference>
<dbReference type="EMBL" id="CM039435">
    <property type="protein sequence ID" value="KAI4316386.1"/>
    <property type="molecule type" value="Genomic_DNA"/>
</dbReference>
<dbReference type="Proteomes" id="UP000828941">
    <property type="component" value="Chromosome 10"/>
</dbReference>
<accession>A0ACB9LXJ6</accession>
<gene>
    <name evidence="1" type="ORF">L6164_024370</name>
</gene>